<dbReference type="EMBL" id="FO082049">
    <property type="protein sequence ID" value="CCE83943.1"/>
    <property type="molecule type" value="Genomic_DNA"/>
</dbReference>
<dbReference type="PANTHER" id="PTHR42791">
    <property type="entry name" value="GNAT FAMILY ACETYLTRANSFERASE"/>
    <property type="match status" value="1"/>
</dbReference>
<keyword evidence="3" id="KW-1185">Reference proteome</keyword>
<gene>
    <name evidence="2" type="primary">Piso0_004540</name>
    <name evidence="1" type="ORF">GNLVRS01_PISO0K19128g</name>
    <name evidence="2" type="ORF">GNLVRS01_PISO0L19129g</name>
</gene>
<reference evidence="2" key="1">
    <citation type="submission" date="2011-10" db="EMBL/GenBank/DDBJ databases">
        <authorList>
            <person name="Genoscope - CEA"/>
        </authorList>
    </citation>
    <scope>NUCLEOTIDE SEQUENCE</scope>
</reference>
<protein>
    <submittedName>
        <fullName evidence="2">Piso0_004540 protein</fullName>
    </submittedName>
</protein>
<dbReference type="Proteomes" id="UP000005222">
    <property type="component" value="Chromosome L"/>
</dbReference>
<sequence>MSAHENSDNNIGGPVKIGQHTLRFLELKDSRKAALTLLGSFDDDHLATYLVSHVEDPDVRAKLCLALYEAYTRQHILNGIVLGINETDDAFETVAIWAHPTALEDGLESYSTMMEAGYSTVWEMNDKTGRKKVFTEMMGALHDTAERILNFDERFMNKGVYTLVYLGSLRSARGKGNVRFMFEYMFRNYIDTKPDSITYLESSSINNIPVYEKFGFRLHSELTVGKRTPGSSVEGQDYAKLYVMIRGYKGRDWSKEDTNVHSHF</sequence>
<dbReference type="OrthoDB" id="410198at2759"/>
<dbReference type="InterPro" id="IPR052523">
    <property type="entry name" value="Trichothecene_AcTrans"/>
</dbReference>
<accession>G8Y5R3</accession>
<organism evidence="2 3">
    <name type="scientific">Pichia sorbitophila (strain ATCC MYA-4447 / BCRC 22081 / CBS 7064 / NBRC 10061 / NRRL Y-12695)</name>
    <name type="common">Hybrid yeast</name>
    <dbReference type="NCBI Taxonomy" id="559304"/>
    <lineage>
        <taxon>Eukaryota</taxon>
        <taxon>Fungi</taxon>
        <taxon>Dikarya</taxon>
        <taxon>Ascomycota</taxon>
        <taxon>Saccharomycotina</taxon>
        <taxon>Pichiomycetes</taxon>
        <taxon>Debaryomycetaceae</taxon>
        <taxon>Millerozyma</taxon>
    </lineage>
</organism>
<dbReference type="InParanoid" id="G8Y5R3"/>
<evidence type="ECO:0000313" key="1">
    <source>
        <dbReference type="EMBL" id="CCE83943.1"/>
    </source>
</evidence>
<evidence type="ECO:0000313" key="2">
    <source>
        <dbReference type="EMBL" id="CCE84974.1"/>
    </source>
</evidence>
<dbReference type="STRING" id="559304.G8Y5R3"/>
<dbReference type="EMBL" id="FO082048">
    <property type="protein sequence ID" value="CCE84974.1"/>
    <property type="molecule type" value="Genomic_DNA"/>
</dbReference>
<dbReference type="HOGENOM" id="CLU_063930_2_0_1"/>
<dbReference type="PANTHER" id="PTHR42791:SF1">
    <property type="entry name" value="N-ACETYLTRANSFERASE DOMAIN-CONTAINING PROTEIN"/>
    <property type="match status" value="1"/>
</dbReference>
<reference evidence="3" key="2">
    <citation type="journal article" date="2012" name="G3 (Bethesda)">
        <title>Pichia sorbitophila, an interspecies yeast hybrid reveals early steps of genome resolution following polyploidization.</title>
        <authorList>
            <person name="Leh Louis V."/>
            <person name="Despons L."/>
            <person name="Friedrich A."/>
            <person name="Martin T."/>
            <person name="Durrens P."/>
            <person name="Casaregola S."/>
            <person name="Neuveglise C."/>
            <person name="Fairhead C."/>
            <person name="Marck C."/>
            <person name="Cruz J.A."/>
            <person name="Straub M.L."/>
            <person name="Kugler V."/>
            <person name="Sacerdot C."/>
            <person name="Uzunov Z."/>
            <person name="Thierry A."/>
            <person name="Weiss S."/>
            <person name="Bleykasten C."/>
            <person name="De Montigny J."/>
            <person name="Jacques N."/>
            <person name="Jung P."/>
            <person name="Lemaire M."/>
            <person name="Mallet S."/>
            <person name="Morel G."/>
            <person name="Richard G.F."/>
            <person name="Sarkar A."/>
            <person name="Savel G."/>
            <person name="Schacherer J."/>
            <person name="Seret M.L."/>
            <person name="Talla E."/>
            <person name="Samson G."/>
            <person name="Jubin C."/>
            <person name="Poulain J."/>
            <person name="Vacherie B."/>
            <person name="Barbe V."/>
            <person name="Pelletier E."/>
            <person name="Sherman D.J."/>
            <person name="Westhof E."/>
            <person name="Weissenbach J."/>
            <person name="Baret P.V."/>
            <person name="Wincker P."/>
            <person name="Gaillardin C."/>
            <person name="Dujon B."/>
            <person name="Souciet J.L."/>
        </authorList>
    </citation>
    <scope>NUCLEOTIDE SEQUENCE [LARGE SCALE GENOMIC DNA]</scope>
    <source>
        <strain evidence="3">ATCC MYA-4447 / BCRC 22081 / CBS 7064 / NBRC 10061 / NRRL Y-12695</strain>
    </source>
</reference>
<dbReference type="AlphaFoldDB" id="G8Y5R3"/>
<dbReference type="Gene3D" id="3.40.630.30">
    <property type="match status" value="1"/>
</dbReference>
<evidence type="ECO:0000313" key="3">
    <source>
        <dbReference type="Proteomes" id="UP000005222"/>
    </source>
</evidence>
<dbReference type="InterPro" id="IPR016181">
    <property type="entry name" value="Acyl_CoA_acyltransferase"/>
</dbReference>
<dbReference type="Proteomes" id="UP000005222">
    <property type="component" value="Chromosome K"/>
</dbReference>
<dbReference type="eggNOG" id="ENOG502RXZ0">
    <property type="taxonomic scope" value="Eukaryota"/>
</dbReference>
<name>G8Y5R3_PICSO</name>
<proteinExistence type="predicted"/>
<dbReference type="SUPFAM" id="SSF55729">
    <property type="entry name" value="Acyl-CoA N-acyltransferases (Nat)"/>
    <property type="match status" value="1"/>
</dbReference>